<name>A0ABS2PE91_9BACL</name>
<evidence type="ECO:0000313" key="3">
    <source>
        <dbReference type="Proteomes" id="UP000741863"/>
    </source>
</evidence>
<sequence>METINTLKIGSIEVIPGENGSRVPFSTTVAVIDDQKRATLIDAGAGKRAFQYINEQYEVEDILLTHFHIDHTWGIPYFKDANVKVNWLDHKKMVSIEELMKTGGNYAIYGASGIEAMIETPDVKRFEKIIDRQKYVYPYDETFNVSGTRVEMIHTPGHCESFCCPYFPDEGVIVVGDYDLTSFGPWYNNADSNIDEMLESAEKTLAVNAEHFVTLHHKGVFTRKDYEEQLEDYMNIIFKREKKLKQLIDDGVPTTNIHYQELFYRRKNLDQAPSLIGFEKIGIAKHLERLQNLYPIYKEYYEQFVQEEFKAPEFVHYSHR</sequence>
<protein>
    <submittedName>
        <fullName evidence="2">Glyoxylase-like metal-dependent hydrolase (Beta-lactamase superfamily II)</fullName>
    </submittedName>
</protein>
<evidence type="ECO:0000313" key="2">
    <source>
        <dbReference type="EMBL" id="MBM7633385.1"/>
    </source>
</evidence>
<dbReference type="Gene3D" id="3.60.15.10">
    <property type="entry name" value="Ribonuclease Z/Hydroxyacylglutathione hydrolase-like"/>
    <property type="match status" value="1"/>
</dbReference>
<comment type="caution">
    <text evidence="2">The sequence shown here is derived from an EMBL/GenBank/DDBJ whole genome shotgun (WGS) entry which is preliminary data.</text>
</comment>
<gene>
    <name evidence="2" type="ORF">JOD17_002479</name>
</gene>
<dbReference type="Proteomes" id="UP000741863">
    <property type="component" value="Unassembled WGS sequence"/>
</dbReference>
<proteinExistence type="predicted"/>
<dbReference type="PANTHER" id="PTHR23131">
    <property type="entry name" value="ENDORIBONUCLEASE LACTB2"/>
    <property type="match status" value="1"/>
</dbReference>
<dbReference type="InterPro" id="IPR001279">
    <property type="entry name" value="Metallo-B-lactamas"/>
</dbReference>
<dbReference type="CDD" id="cd06262">
    <property type="entry name" value="metallo-hydrolase-like_MBL-fold"/>
    <property type="match status" value="1"/>
</dbReference>
<organism evidence="2 3">
    <name type="scientific">Geomicrobium sediminis</name>
    <dbReference type="NCBI Taxonomy" id="1347788"/>
    <lineage>
        <taxon>Bacteria</taxon>
        <taxon>Bacillati</taxon>
        <taxon>Bacillota</taxon>
        <taxon>Bacilli</taxon>
        <taxon>Bacillales</taxon>
        <taxon>Geomicrobium</taxon>
    </lineage>
</organism>
<evidence type="ECO:0000259" key="1">
    <source>
        <dbReference type="SMART" id="SM00849"/>
    </source>
</evidence>
<dbReference type="InterPro" id="IPR050662">
    <property type="entry name" value="Sec-metab_biosynth-thioest"/>
</dbReference>
<dbReference type="InterPro" id="IPR036866">
    <property type="entry name" value="RibonucZ/Hydroxyglut_hydro"/>
</dbReference>
<keyword evidence="3" id="KW-1185">Reference proteome</keyword>
<dbReference type="SUPFAM" id="SSF56281">
    <property type="entry name" value="Metallo-hydrolase/oxidoreductase"/>
    <property type="match status" value="1"/>
</dbReference>
<accession>A0ABS2PE91</accession>
<dbReference type="SMART" id="SM00849">
    <property type="entry name" value="Lactamase_B"/>
    <property type="match status" value="1"/>
</dbReference>
<reference evidence="2 3" key="1">
    <citation type="submission" date="2021-01" db="EMBL/GenBank/DDBJ databases">
        <title>Genomic Encyclopedia of Type Strains, Phase IV (KMG-IV): sequencing the most valuable type-strain genomes for metagenomic binning, comparative biology and taxonomic classification.</title>
        <authorList>
            <person name="Goeker M."/>
        </authorList>
    </citation>
    <scope>NUCLEOTIDE SEQUENCE [LARGE SCALE GENOMIC DNA]</scope>
    <source>
        <strain evidence="2 3">DSM 25540</strain>
    </source>
</reference>
<feature type="domain" description="Metallo-beta-lactamase" evidence="1">
    <location>
        <begin position="26"/>
        <end position="216"/>
    </location>
</feature>
<dbReference type="PANTHER" id="PTHR23131:SF0">
    <property type="entry name" value="ENDORIBONUCLEASE LACTB2"/>
    <property type="match status" value="1"/>
</dbReference>
<dbReference type="EMBL" id="JAFBEC010000007">
    <property type="protein sequence ID" value="MBM7633385.1"/>
    <property type="molecule type" value="Genomic_DNA"/>
</dbReference>
<dbReference type="Pfam" id="PF00753">
    <property type="entry name" value="Lactamase_B"/>
    <property type="match status" value="1"/>
</dbReference>
<dbReference type="RefSeq" id="WP_204698014.1">
    <property type="nucleotide sequence ID" value="NZ_JAFBEC010000007.1"/>
</dbReference>